<evidence type="ECO:0000313" key="2">
    <source>
        <dbReference type="Proteomes" id="UP000828251"/>
    </source>
</evidence>
<organism evidence="1 2">
    <name type="scientific">Gossypium stocksii</name>
    <dbReference type="NCBI Taxonomy" id="47602"/>
    <lineage>
        <taxon>Eukaryota</taxon>
        <taxon>Viridiplantae</taxon>
        <taxon>Streptophyta</taxon>
        <taxon>Embryophyta</taxon>
        <taxon>Tracheophyta</taxon>
        <taxon>Spermatophyta</taxon>
        <taxon>Magnoliopsida</taxon>
        <taxon>eudicotyledons</taxon>
        <taxon>Gunneridae</taxon>
        <taxon>Pentapetalae</taxon>
        <taxon>rosids</taxon>
        <taxon>malvids</taxon>
        <taxon>Malvales</taxon>
        <taxon>Malvaceae</taxon>
        <taxon>Malvoideae</taxon>
        <taxon>Gossypium</taxon>
    </lineage>
</organism>
<name>A0A9D3URF6_9ROSI</name>
<dbReference type="EMBL" id="JAIQCV010000010">
    <property type="protein sequence ID" value="KAH1055901.1"/>
    <property type="molecule type" value="Genomic_DNA"/>
</dbReference>
<accession>A0A9D3URF6</accession>
<gene>
    <name evidence="1" type="ORF">J1N35_033966</name>
</gene>
<comment type="caution">
    <text evidence="1">The sequence shown here is derived from an EMBL/GenBank/DDBJ whole genome shotgun (WGS) entry which is preliminary data.</text>
</comment>
<dbReference type="AlphaFoldDB" id="A0A9D3URF6"/>
<sequence>MKHNKILACKNKDGECVFEDEVLQSEDIKFFQKLYGEISDRMTTLPANLFPKLDLHDVLFLIGRTSRSSSCLPSPHFGNITSYDG</sequence>
<reference evidence="1 2" key="1">
    <citation type="journal article" date="2021" name="Plant Biotechnol. J.">
        <title>Multi-omics assisted identification of the key and species-specific regulatory components of drought-tolerant mechanisms in Gossypium stocksii.</title>
        <authorList>
            <person name="Yu D."/>
            <person name="Ke L."/>
            <person name="Zhang D."/>
            <person name="Wu Y."/>
            <person name="Sun Y."/>
            <person name="Mei J."/>
            <person name="Sun J."/>
            <person name="Sun Y."/>
        </authorList>
    </citation>
    <scope>NUCLEOTIDE SEQUENCE [LARGE SCALE GENOMIC DNA]</scope>
    <source>
        <strain evidence="2">cv. E1</strain>
        <tissue evidence="1">Leaf</tissue>
    </source>
</reference>
<evidence type="ECO:0000313" key="1">
    <source>
        <dbReference type="EMBL" id="KAH1055901.1"/>
    </source>
</evidence>
<protein>
    <submittedName>
        <fullName evidence="1">Uncharacterized protein</fullName>
    </submittedName>
</protein>
<proteinExistence type="predicted"/>
<keyword evidence="2" id="KW-1185">Reference proteome</keyword>
<dbReference type="Proteomes" id="UP000828251">
    <property type="component" value="Unassembled WGS sequence"/>
</dbReference>